<dbReference type="InterPro" id="IPR012317">
    <property type="entry name" value="Poly(ADP-ribose)pol_cat_dom"/>
</dbReference>
<dbReference type="Gene3D" id="3.90.228.10">
    <property type="match status" value="1"/>
</dbReference>
<gene>
    <name evidence="10" type="ORF">KIK155_LOCUS29259</name>
    <name evidence="11" type="ORF">TOA249_LOCUS16603</name>
</gene>
<dbReference type="GO" id="GO:0005634">
    <property type="term" value="C:nucleus"/>
    <property type="evidence" value="ECO:0007669"/>
    <property type="project" value="UniProtKB-SubCell"/>
</dbReference>
<dbReference type="Pfam" id="PF01661">
    <property type="entry name" value="Macro"/>
    <property type="match status" value="1"/>
</dbReference>
<evidence type="ECO:0000313" key="12">
    <source>
        <dbReference type="Proteomes" id="UP000663865"/>
    </source>
</evidence>
<dbReference type="GO" id="GO:0003714">
    <property type="term" value="F:transcription corepressor activity"/>
    <property type="evidence" value="ECO:0007669"/>
    <property type="project" value="TreeGrafter"/>
</dbReference>
<feature type="domain" description="Macro" evidence="9">
    <location>
        <begin position="770"/>
        <end position="958"/>
    </location>
</feature>
<evidence type="ECO:0000256" key="6">
    <source>
        <dbReference type="RuleBase" id="RU362114"/>
    </source>
</evidence>
<dbReference type="EMBL" id="CAJNYV010005432">
    <property type="protein sequence ID" value="CAF3742986.1"/>
    <property type="molecule type" value="Genomic_DNA"/>
</dbReference>
<dbReference type="GO" id="GO:0003950">
    <property type="term" value="F:NAD+ poly-ADP-ribosyltransferase activity"/>
    <property type="evidence" value="ECO:0007669"/>
    <property type="project" value="UniProtKB-UniRule"/>
</dbReference>
<evidence type="ECO:0000256" key="7">
    <source>
        <dbReference type="SAM" id="MobiDB-lite"/>
    </source>
</evidence>
<dbReference type="SMART" id="SM00506">
    <property type="entry name" value="A1pp"/>
    <property type="match status" value="1"/>
</dbReference>
<evidence type="ECO:0000259" key="8">
    <source>
        <dbReference type="PROSITE" id="PS51059"/>
    </source>
</evidence>
<dbReference type="GO" id="GO:0010629">
    <property type="term" value="P:negative regulation of gene expression"/>
    <property type="evidence" value="ECO:0007669"/>
    <property type="project" value="TreeGrafter"/>
</dbReference>
<dbReference type="PANTHER" id="PTHR14453">
    <property type="entry name" value="PARP/ZINC FINGER CCCH TYPE DOMAIN CONTAINING PROTEIN"/>
    <property type="match status" value="1"/>
</dbReference>
<dbReference type="InterPro" id="IPR052056">
    <property type="entry name" value="Mono-ARTD/PARP"/>
</dbReference>
<evidence type="ECO:0000313" key="10">
    <source>
        <dbReference type="EMBL" id="CAF3742986.1"/>
    </source>
</evidence>
<dbReference type="GO" id="GO:0060335">
    <property type="term" value="P:positive regulation of type II interferon-mediated signaling pathway"/>
    <property type="evidence" value="ECO:0007669"/>
    <property type="project" value="TreeGrafter"/>
</dbReference>
<dbReference type="SUPFAM" id="SSF56399">
    <property type="entry name" value="ADP-ribosylation"/>
    <property type="match status" value="1"/>
</dbReference>
<dbReference type="PROSITE" id="PS51059">
    <property type="entry name" value="PARP_CATALYTIC"/>
    <property type="match status" value="1"/>
</dbReference>
<organism evidence="10 12">
    <name type="scientific">Rotaria socialis</name>
    <dbReference type="NCBI Taxonomy" id="392032"/>
    <lineage>
        <taxon>Eukaryota</taxon>
        <taxon>Metazoa</taxon>
        <taxon>Spiralia</taxon>
        <taxon>Gnathifera</taxon>
        <taxon>Rotifera</taxon>
        <taxon>Eurotatoria</taxon>
        <taxon>Bdelloidea</taxon>
        <taxon>Philodinida</taxon>
        <taxon>Philodinidae</taxon>
        <taxon>Rotaria</taxon>
    </lineage>
</organism>
<keyword evidence="4 6" id="KW-0520">NAD</keyword>
<feature type="compositionally biased region" description="Basic and acidic residues" evidence="7">
    <location>
        <begin position="227"/>
        <end position="242"/>
    </location>
</feature>
<dbReference type="PANTHER" id="PTHR14453:SF67">
    <property type="entry name" value="POLY [ADP-RIBOSE] POLYMERASE"/>
    <property type="match status" value="1"/>
</dbReference>
<dbReference type="Proteomes" id="UP000663838">
    <property type="component" value="Unassembled WGS sequence"/>
</dbReference>
<dbReference type="SUPFAM" id="SSF52949">
    <property type="entry name" value="Macro domain-like"/>
    <property type="match status" value="1"/>
</dbReference>
<dbReference type="InterPro" id="IPR043472">
    <property type="entry name" value="Macro_dom-like"/>
</dbReference>
<keyword evidence="3 6" id="KW-0808">Transferase</keyword>
<comment type="caution">
    <text evidence="10">The sequence shown here is derived from an EMBL/GenBank/DDBJ whole genome shotgun (WGS) entry which is preliminary data.</text>
</comment>
<dbReference type="GO" id="GO:0044389">
    <property type="term" value="F:ubiquitin-like protein ligase binding"/>
    <property type="evidence" value="ECO:0007669"/>
    <property type="project" value="TreeGrafter"/>
</dbReference>
<dbReference type="InterPro" id="IPR002589">
    <property type="entry name" value="Macro_dom"/>
</dbReference>
<evidence type="ECO:0000256" key="2">
    <source>
        <dbReference type="ARBA" id="ARBA00022676"/>
    </source>
</evidence>
<feature type="domain" description="PARP catalytic" evidence="8">
    <location>
        <begin position="1209"/>
        <end position="1410"/>
    </location>
</feature>
<dbReference type="PROSITE" id="PS51154">
    <property type="entry name" value="MACRO"/>
    <property type="match status" value="1"/>
</dbReference>
<proteinExistence type="predicted"/>
<keyword evidence="5" id="KW-0539">Nucleus</keyword>
<sequence length="1410" mass="159745">MADNNGDHPISSQLTETISFDVNIDIIRNSEFQGFVTNLERSQHVIIIMNETHGMVIINGKKTAVKTSRVQIEGKISKLSSGYPPPQPSAPIDQVLSNTIELSVAKNNFLENFGQKTLNTIREQAGINSANIINGKLQLSGNNAAITKIKSYLKETLYEKNLSITFDIKKHLESTWKGCILKEFSKKYRVGTSLQEFRLCDRNKGDTTPKRGLPNARGRHYANTSQRKIDDPKEGDRKERYNPKVTEYEDAANQGEDDDEDDDDNNSQGSNSDQSLSANCITNSFTMMNFNDRAEQSIEVSLCSDSEASLSKALAELQSYSFKIESWTLTEDELTFILKQQQRGRPLQNNMSIRERSTQINFYLHHLAQNPFVHIYIYYTRGMWHVKVSGFTSDVHSAVSKIRSYLNDVVDTEVQIPISGVMAFFLRRKASSDINRLGNLHNIKIITFSPPRRANTTNEHDNDNHCLKLIGSVSRIDLGHTVIQNFLENLSEKEQDFPCATWDISKNISANIITCLKKIHDSDDYEAVGMVKFYNSAIERRQTTPKVTITVVAFNKETADDVIQQCKHFVEGYDVWKPSLEEYRALYNILLVEKRPNISRFQQEWGINVQLENETNTIIIPARSRIVADEIKEALQNLAAGKANRIASITITIPIQFNIRRFVYQAIQPLLEEVKTKRVYIDSKDRNGLTLHGRSEVINSVQEKIKIIINDINQKIVTSNLTLTSIESELIRANSYQVLTRIERETNTIIRDVRIDAKVSKLDKNDDTSSTITCVKNSRDQTILVKKGDIIKAKDVDAIVNAANGPLNHAGCLDKAISDAAGPALDQECKQLIATNGGVAISTGKAVKTTAGRLPYKSVIHAIGPQYFGGNQQERPLLFFSVLSSLRIAEQEGYNSIALPAISASTYGFPLQDCTNIVIRAVKQFFADFPKSHLRKVILLDNDDAACNSFAREVGKDHTNTAAGNDEDITKYDLPPLTAKWCWQDDDGEKISDDSQTRQIEAAFQHCLQTSIPSTLKINPDNLTSATIVCYSIHFHPNLRQLWIADPNVLNGRFVCGYQMRESTAYKRYIIRYPLVSPVHNTSDGYRPKPLDTYHLKMQSKEEDWNIISINNTAVKQAEIAIRKAIVSATISEPFSVNLKEDIDAHKTAITTIAIQQFIHIDFQQDSTGNLSLILKGFQQNILQAKLQISLYVQDILRMEADKDDELDIPRQWGDQEEQFKLVELLKNDTDFIRIEKRMRETVSNVKIDKIERVQNLRLWNHYALRRRILQQELSNKPNLQIEMELFHGTRAAPPKEIYNGEYGFDMTFCTSGLWGLGTYFAMNASYSCQSYSYQLPNGKRQVFLAQVLTGEVFDYKGKNDQTLRRPPKKNESISETRYNSVAGETGGSKVYIVYENRVAYPTFLITYSQ</sequence>
<feature type="region of interest" description="Disordered" evidence="7">
    <location>
        <begin position="202"/>
        <end position="277"/>
    </location>
</feature>
<dbReference type="Proteomes" id="UP000663865">
    <property type="component" value="Unassembled WGS sequence"/>
</dbReference>
<comment type="subcellular location">
    <subcellularLocation>
        <location evidence="1">Nucleus</location>
    </subcellularLocation>
</comment>
<protein>
    <recommendedName>
        <fullName evidence="6">Poly [ADP-ribose] polymerase</fullName>
        <shortName evidence="6">PARP</shortName>
        <ecNumber evidence="6">2.4.2.-</ecNumber>
    </recommendedName>
</protein>
<dbReference type="GO" id="GO:1990404">
    <property type="term" value="F:NAD+-protein mono-ADP-ribosyltransferase activity"/>
    <property type="evidence" value="ECO:0007669"/>
    <property type="project" value="TreeGrafter"/>
</dbReference>
<evidence type="ECO:0000256" key="5">
    <source>
        <dbReference type="ARBA" id="ARBA00023242"/>
    </source>
</evidence>
<feature type="compositionally biased region" description="Acidic residues" evidence="7">
    <location>
        <begin position="255"/>
        <end position="265"/>
    </location>
</feature>
<evidence type="ECO:0000259" key="9">
    <source>
        <dbReference type="PROSITE" id="PS51154"/>
    </source>
</evidence>
<name>A0A818XNE8_9BILA</name>
<evidence type="ECO:0000256" key="1">
    <source>
        <dbReference type="ARBA" id="ARBA00004123"/>
    </source>
</evidence>
<dbReference type="Gene3D" id="3.40.220.10">
    <property type="entry name" value="Leucine Aminopeptidase, subunit E, domain 1"/>
    <property type="match status" value="1"/>
</dbReference>
<reference evidence="10" key="1">
    <citation type="submission" date="2021-02" db="EMBL/GenBank/DDBJ databases">
        <authorList>
            <person name="Nowell W R."/>
        </authorList>
    </citation>
    <scope>NUCLEOTIDE SEQUENCE</scope>
</reference>
<dbReference type="GO" id="GO:0070212">
    <property type="term" value="P:protein poly-ADP-ribosylation"/>
    <property type="evidence" value="ECO:0007669"/>
    <property type="project" value="TreeGrafter"/>
</dbReference>
<accession>A0A818XNE8</accession>
<dbReference type="CDD" id="cd02907">
    <property type="entry name" value="Macro_Af1521_BAL-like"/>
    <property type="match status" value="1"/>
</dbReference>
<evidence type="ECO:0000256" key="4">
    <source>
        <dbReference type="ARBA" id="ARBA00023027"/>
    </source>
</evidence>
<dbReference type="GO" id="GO:0005737">
    <property type="term" value="C:cytoplasm"/>
    <property type="evidence" value="ECO:0007669"/>
    <property type="project" value="TreeGrafter"/>
</dbReference>
<evidence type="ECO:0000256" key="3">
    <source>
        <dbReference type="ARBA" id="ARBA00022679"/>
    </source>
</evidence>
<dbReference type="Pfam" id="PF00644">
    <property type="entry name" value="PARP"/>
    <property type="match status" value="1"/>
</dbReference>
<dbReference type="EMBL" id="CAJOBS010001141">
    <property type="protein sequence ID" value="CAF4693572.1"/>
    <property type="molecule type" value="Genomic_DNA"/>
</dbReference>
<evidence type="ECO:0000313" key="11">
    <source>
        <dbReference type="EMBL" id="CAF4693572.1"/>
    </source>
</evidence>
<dbReference type="EC" id="2.4.2.-" evidence="6"/>
<keyword evidence="2 6" id="KW-0328">Glycosyltransferase</keyword>
<feature type="compositionally biased region" description="Low complexity" evidence="7">
    <location>
        <begin position="266"/>
        <end position="275"/>
    </location>
</feature>